<protein>
    <recommendedName>
        <fullName evidence="6">Multisubunit sodium/proton antiporter, MrpG subunit</fullName>
    </recommendedName>
</protein>
<evidence type="ECO:0000313" key="4">
    <source>
        <dbReference type="EMBL" id="GAA1909858.1"/>
    </source>
</evidence>
<keyword evidence="3" id="KW-1133">Transmembrane helix</keyword>
<evidence type="ECO:0000256" key="3">
    <source>
        <dbReference type="SAM" id="Phobius"/>
    </source>
</evidence>
<comment type="caution">
    <text evidence="4">The sequence shown here is derived from an EMBL/GenBank/DDBJ whole genome shotgun (WGS) entry which is preliminary data.</text>
</comment>
<feature type="transmembrane region" description="Helical" evidence="3">
    <location>
        <begin position="6"/>
        <end position="28"/>
    </location>
</feature>
<feature type="compositionally biased region" description="Basic and acidic residues" evidence="2">
    <location>
        <begin position="157"/>
        <end position="167"/>
    </location>
</feature>
<gene>
    <name evidence="4" type="ORF">GCM10009688_13220</name>
</gene>
<comment type="similarity">
    <text evidence="1">Belongs to the CPA3 antiporters (TC 2.A.63) subunit G family.</text>
</comment>
<dbReference type="EMBL" id="BAAALV010000002">
    <property type="protein sequence ID" value="GAA1909858.1"/>
    <property type="molecule type" value="Genomic_DNA"/>
</dbReference>
<feature type="compositionally biased region" description="Basic and acidic residues" evidence="2">
    <location>
        <begin position="122"/>
        <end position="138"/>
    </location>
</feature>
<organism evidence="4 5">
    <name type="scientific">Arthrobacter gandavensis</name>
    <dbReference type="NCBI Taxonomy" id="169960"/>
    <lineage>
        <taxon>Bacteria</taxon>
        <taxon>Bacillati</taxon>
        <taxon>Actinomycetota</taxon>
        <taxon>Actinomycetes</taxon>
        <taxon>Micrococcales</taxon>
        <taxon>Micrococcaceae</taxon>
        <taxon>Arthrobacter</taxon>
    </lineage>
</organism>
<evidence type="ECO:0000256" key="1">
    <source>
        <dbReference type="ARBA" id="ARBA00008404"/>
    </source>
</evidence>
<feature type="transmembrane region" description="Helical" evidence="3">
    <location>
        <begin position="64"/>
        <end position="88"/>
    </location>
</feature>
<accession>A0ABP5AC19</accession>
<feature type="region of interest" description="Disordered" evidence="2">
    <location>
        <begin position="122"/>
        <end position="178"/>
    </location>
</feature>
<dbReference type="InterPro" id="IPR005133">
    <property type="entry name" value="PhaG_MnhG_YufB"/>
</dbReference>
<reference evidence="5" key="1">
    <citation type="journal article" date="2019" name="Int. J. Syst. Evol. Microbiol.">
        <title>The Global Catalogue of Microorganisms (GCM) 10K type strain sequencing project: providing services to taxonomists for standard genome sequencing and annotation.</title>
        <authorList>
            <consortium name="The Broad Institute Genomics Platform"/>
            <consortium name="The Broad Institute Genome Sequencing Center for Infectious Disease"/>
            <person name="Wu L."/>
            <person name="Ma J."/>
        </authorList>
    </citation>
    <scope>NUCLEOTIDE SEQUENCE [LARGE SCALE GENOMIC DNA]</scope>
    <source>
        <strain evidence="5">JCM 13316</strain>
    </source>
</reference>
<keyword evidence="3" id="KW-0812">Transmembrane</keyword>
<evidence type="ECO:0000256" key="2">
    <source>
        <dbReference type="SAM" id="MobiDB-lite"/>
    </source>
</evidence>
<evidence type="ECO:0008006" key="6">
    <source>
        <dbReference type="Google" id="ProtNLM"/>
    </source>
</evidence>
<evidence type="ECO:0000313" key="5">
    <source>
        <dbReference type="Proteomes" id="UP001500784"/>
    </source>
</evidence>
<name>A0ABP5AC19_9MICC</name>
<dbReference type="Proteomes" id="UP001500784">
    <property type="component" value="Unassembled WGS sequence"/>
</dbReference>
<keyword evidence="3" id="KW-0472">Membrane</keyword>
<keyword evidence="5" id="KW-1185">Reference proteome</keyword>
<dbReference type="NCBIfam" id="TIGR01300">
    <property type="entry name" value="CPA3_mnhG_phaG"/>
    <property type="match status" value="1"/>
</dbReference>
<dbReference type="PANTHER" id="PTHR34703">
    <property type="entry name" value="ANTIPORTER SUBUNIT MNHG2-RELATED"/>
    <property type="match status" value="1"/>
</dbReference>
<dbReference type="NCBIfam" id="NF009314">
    <property type="entry name" value="PRK12674.1-2"/>
    <property type="match status" value="1"/>
</dbReference>
<sequence length="178" mass="19423">MSETVIDVIVAVLLLGGATMSLAAAIGLTRFPDLMSRMHAASKPQVLGLLLFLLAMAVEFRSWVLLPVLALCWIFMLLTAPVSAHMVGRAGYRTKHLRPELLTIDELDDVVERAQQLMFEATAEKQEADTEADPKVDDDPGQEPDGTYYTGDLSDEDLARTRAEAEAGKLPPGRSREG</sequence>
<proteinExistence type="inferred from homology"/>
<dbReference type="PANTHER" id="PTHR34703:SF1">
    <property type="entry name" value="ANTIPORTER SUBUNIT MNHG2-RELATED"/>
    <property type="match status" value="1"/>
</dbReference>
<dbReference type="Pfam" id="PF03334">
    <property type="entry name" value="PhaG_MnhG_YufB"/>
    <property type="match status" value="1"/>
</dbReference>